<feature type="non-terminal residue" evidence="3">
    <location>
        <position position="889"/>
    </location>
</feature>
<dbReference type="AlphaFoldDB" id="A0AAN8XJ02"/>
<feature type="compositionally biased region" description="Polar residues" evidence="2">
    <location>
        <begin position="408"/>
        <end position="422"/>
    </location>
</feature>
<evidence type="ECO:0000313" key="3">
    <source>
        <dbReference type="EMBL" id="KAK7079580.1"/>
    </source>
</evidence>
<name>A0AAN8XJ02_HALRR</name>
<organism evidence="3 4">
    <name type="scientific">Halocaridina rubra</name>
    <name type="common">Hawaiian red shrimp</name>
    <dbReference type="NCBI Taxonomy" id="373956"/>
    <lineage>
        <taxon>Eukaryota</taxon>
        <taxon>Metazoa</taxon>
        <taxon>Ecdysozoa</taxon>
        <taxon>Arthropoda</taxon>
        <taxon>Crustacea</taxon>
        <taxon>Multicrustacea</taxon>
        <taxon>Malacostraca</taxon>
        <taxon>Eumalacostraca</taxon>
        <taxon>Eucarida</taxon>
        <taxon>Decapoda</taxon>
        <taxon>Pleocyemata</taxon>
        <taxon>Caridea</taxon>
        <taxon>Atyoidea</taxon>
        <taxon>Atyidae</taxon>
        <taxon>Halocaridina</taxon>
    </lineage>
</organism>
<dbReference type="InterPro" id="IPR030465">
    <property type="entry name" value="CEP131"/>
</dbReference>
<keyword evidence="1" id="KW-0175">Coiled coil</keyword>
<feature type="region of interest" description="Disordered" evidence="2">
    <location>
        <begin position="408"/>
        <end position="439"/>
    </location>
</feature>
<proteinExistence type="predicted"/>
<sequence>MSIGYFSISNHFSLFALIDDYNVQSVGCNEFGSDSDRSHIEYGKPYVTPAPFHHTMLFGKLLGEQGCSDISANEFGSTYTKTGNDFGATYTKSLNDFESDYVNAIKDLSSTYTKENILESETDCENHSSSLRSNEGNRLSGICPTASLDCQKISLTEKKNPLETNQESHCDHPFELQPYVFQSKCSSSVQSSSNDPYHPQISIINNVKGDADTTSNDGSECTVISLGRKIQLMARNQAAEQVKQEKKDPNWDGEWKELLRQNNELLLKLSSREDNHSSESSKCDFKKIVLVSDNSVQTNGFYVSNDSNSTENVKISDVNDKSDSGFCSEQKYDDDSHSLNVHNNKADCDGDLYSKSETSECILEDIIEESSTSDKSTPRPIDRQEHEENLSENLYADAPSILDNNSVAADSETSSLPHQNSCEKAIGTPNENNKIISGQKSSSTASGFADFACTTNLPSYRLGIATGYAMKSLFPYEKSTSRSKSSKELLRALEMIENEEKKTKEPCEEVLTFCKHDEKCSDNSSLFNTIDAKAKREDTEDHEASLNIHCGYIGLPRTDSERLRASKTLNPDSSSIANAASLPVLQVLVEKVYLFTQDLAERWQLGHEIESREDLISQLHKAEKLLENICIQEGKKEDPLKSPYLHTKCEDKVRKKQEESEARIQKNLDLIRKLLDDKKELTEQCELLQKNARIADKKNADRIRLLEEKHSQEQKSLRERITTAEAEKREKWTQQKTKTIKESTFRSLETKIKDINTKHRDEVSELKAHHWEALKELEEKLLNQMRYQEEELKKKSEEEKQEACKREREREQQRLEIEIRQREQHSHSLLESMKKQHEQDVKRLLEERQQHNEKQRLEYEATVRDAVEGKNHTIAQLEEKIKLLIRKHE</sequence>
<feature type="compositionally biased region" description="Polar residues" evidence="2">
    <location>
        <begin position="429"/>
        <end position="439"/>
    </location>
</feature>
<feature type="coiled-coil region" evidence="1">
    <location>
        <begin position="775"/>
        <end position="887"/>
    </location>
</feature>
<evidence type="ECO:0000256" key="1">
    <source>
        <dbReference type="SAM" id="Coils"/>
    </source>
</evidence>
<reference evidence="3 4" key="1">
    <citation type="submission" date="2023-11" db="EMBL/GenBank/DDBJ databases">
        <title>Halocaridina rubra genome assembly.</title>
        <authorList>
            <person name="Smith C."/>
        </authorList>
    </citation>
    <scope>NUCLEOTIDE SEQUENCE [LARGE SCALE GENOMIC DNA]</scope>
    <source>
        <strain evidence="3">EP-1</strain>
        <tissue evidence="3">Whole</tissue>
    </source>
</reference>
<protein>
    <submittedName>
        <fullName evidence="3">Uncharacterized protein</fullName>
    </submittedName>
</protein>
<dbReference type="PANTHER" id="PTHR31540">
    <property type="entry name" value="CENTROSOMAL PROTEIN OF 131 KDA"/>
    <property type="match status" value="1"/>
</dbReference>
<dbReference type="PANTHER" id="PTHR31540:SF1">
    <property type="entry name" value="CENTROSOMAL PROTEIN OF 131 KDA"/>
    <property type="match status" value="1"/>
</dbReference>
<feature type="compositionally biased region" description="Basic and acidic residues" evidence="2">
    <location>
        <begin position="376"/>
        <end position="388"/>
    </location>
</feature>
<evidence type="ECO:0000256" key="2">
    <source>
        <dbReference type="SAM" id="MobiDB-lite"/>
    </source>
</evidence>
<keyword evidence="4" id="KW-1185">Reference proteome</keyword>
<feature type="region of interest" description="Disordered" evidence="2">
    <location>
        <begin position="364"/>
        <end position="388"/>
    </location>
</feature>
<dbReference type="Proteomes" id="UP001381693">
    <property type="component" value="Unassembled WGS sequence"/>
</dbReference>
<feature type="coiled-coil region" evidence="1">
    <location>
        <begin position="664"/>
        <end position="727"/>
    </location>
</feature>
<dbReference type="GO" id="GO:0005929">
    <property type="term" value="C:cilium"/>
    <property type="evidence" value="ECO:0007669"/>
    <property type="project" value="GOC"/>
</dbReference>
<evidence type="ECO:0000313" key="4">
    <source>
        <dbReference type="Proteomes" id="UP001381693"/>
    </source>
</evidence>
<dbReference type="EMBL" id="JAXCGZ010006703">
    <property type="protein sequence ID" value="KAK7079580.1"/>
    <property type="molecule type" value="Genomic_DNA"/>
</dbReference>
<dbReference type="GO" id="GO:0035735">
    <property type="term" value="P:intraciliary transport involved in cilium assembly"/>
    <property type="evidence" value="ECO:0007669"/>
    <property type="project" value="InterPro"/>
</dbReference>
<comment type="caution">
    <text evidence="3">The sequence shown here is derived from an EMBL/GenBank/DDBJ whole genome shotgun (WGS) entry which is preliminary data.</text>
</comment>
<accession>A0AAN8XJ02</accession>
<gene>
    <name evidence="3" type="ORF">SK128_025205</name>
</gene>